<organism evidence="1 2">
    <name type="scientific">Paraburkholderia piptadeniae</name>
    <dbReference type="NCBI Taxonomy" id="1701573"/>
    <lineage>
        <taxon>Bacteria</taxon>
        <taxon>Pseudomonadati</taxon>
        <taxon>Pseudomonadota</taxon>
        <taxon>Betaproteobacteria</taxon>
        <taxon>Burkholderiales</taxon>
        <taxon>Burkholderiaceae</taxon>
        <taxon>Paraburkholderia</taxon>
    </lineage>
</organism>
<proteinExistence type="predicted"/>
<protein>
    <submittedName>
        <fullName evidence="1">Transcriptional repressor protein KorC (Modular protein)</fullName>
    </submittedName>
</protein>
<accession>A0A1N7SWL9</accession>
<evidence type="ECO:0000313" key="1">
    <source>
        <dbReference type="EMBL" id="SIT51752.1"/>
    </source>
</evidence>
<dbReference type="AlphaFoldDB" id="A0A1N7SWL9"/>
<evidence type="ECO:0000313" key="2">
    <source>
        <dbReference type="Proteomes" id="UP000195569"/>
    </source>
</evidence>
<dbReference type="EMBL" id="CYGY02000138">
    <property type="protein sequence ID" value="SIT51752.1"/>
    <property type="molecule type" value="Genomic_DNA"/>
</dbReference>
<dbReference type="Proteomes" id="UP000195569">
    <property type="component" value="Unassembled WGS sequence"/>
</dbReference>
<reference evidence="1" key="1">
    <citation type="submission" date="2016-12" db="EMBL/GenBank/DDBJ databases">
        <authorList>
            <person name="Moulin L."/>
        </authorList>
    </citation>
    <scope>NUCLEOTIDE SEQUENCE [LARGE SCALE GENOMIC DNA]</scope>
    <source>
        <strain evidence="1">STM 7183</strain>
    </source>
</reference>
<comment type="caution">
    <text evidence="1">The sequence shown here is derived from an EMBL/GenBank/DDBJ whole genome shotgun (WGS) entry which is preliminary data.</text>
</comment>
<sequence length="186" mass="20111">MNERTTIRPACLRPAHDFWVRPEANEVREVLRLGKLSGAAAAQLLGLGSAGSRTIRRYTGGDAPIPYASWAILCDVAGLGRIWRNPPESGSDTADDSAQAAASARFSSQLKVFDGAEDVIHATWAGELEATVTHIAECRDALVRMRQIAHAIAVSASHGDELETLHKRIANAYDQLKVILGWAELD</sequence>
<gene>
    <name evidence="1" type="ORF">BN2476_1380013</name>
</gene>
<keyword evidence="2" id="KW-1185">Reference proteome</keyword>
<name>A0A1N7SWL9_9BURK</name>